<dbReference type="RefSeq" id="WP_054290642.1">
    <property type="nucleotide sequence ID" value="NZ_CP012752.1"/>
</dbReference>
<dbReference type="Gene3D" id="1.10.10.10">
    <property type="entry name" value="Winged helix-like DNA-binding domain superfamily/Winged helix DNA-binding domain"/>
    <property type="match status" value="1"/>
</dbReference>
<accession>A0A0N7F3I6</accession>
<dbReference type="PRINTS" id="PR00038">
    <property type="entry name" value="HTHLUXR"/>
</dbReference>
<dbReference type="PROSITE" id="PS00622">
    <property type="entry name" value="HTH_LUXR_1"/>
    <property type="match status" value="1"/>
</dbReference>
<proteinExistence type="predicted"/>
<dbReference type="STRING" id="860235.AOZ06_19045"/>
<dbReference type="SMART" id="SM00421">
    <property type="entry name" value="HTH_LUXR"/>
    <property type="match status" value="1"/>
</dbReference>
<dbReference type="PROSITE" id="PS50043">
    <property type="entry name" value="HTH_LUXR_2"/>
    <property type="match status" value="1"/>
</dbReference>
<evidence type="ECO:0000256" key="1">
    <source>
        <dbReference type="ARBA" id="ARBA00023015"/>
    </source>
</evidence>
<reference evidence="5 6" key="1">
    <citation type="submission" date="2015-07" db="EMBL/GenBank/DDBJ databases">
        <title>Genome sequencing of Kibdelosporangium phytohabitans.</title>
        <authorList>
            <person name="Qin S."/>
            <person name="Xing K."/>
        </authorList>
    </citation>
    <scope>NUCLEOTIDE SEQUENCE [LARGE SCALE GENOMIC DNA]</scope>
    <source>
        <strain evidence="5 6">KLBMP1111</strain>
    </source>
</reference>
<keyword evidence="1" id="KW-0805">Transcription regulation</keyword>
<dbReference type="GO" id="GO:0003677">
    <property type="term" value="F:DNA binding"/>
    <property type="evidence" value="ECO:0007669"/>
    <property type="project" value="UniProtKB-KW"/>
</dbReference>
<dbReference type="InterPro" id="IPR036388">
    <property type="entry name" value="WH-like_DNA-bd_sf"/>
</dbReference>
<sequence>MELVEREPEPSGGQPRRGALSFAERRVADLAAAGHRNREISLKLHITVSTVEQHLTRIYRKLRIPNRAALRALFRKEAQL</sequence>
<keyword evidence="6" id="KW-1185">Reference proteome</keyword>
<evidence type="ECO:0000313" key="5">
    <source>
        <dbReference type="EMBL" id="ALG08735.1"/>
    </source>
</evidence>
<dbReference type="KEGG" id="kphy:AOZ06_19045"/>
<evidence type="ECO:0000259" key="4">
    <source>
        <dbReference type="PROSITE" id="PS50043"/>
    </source>
</evidence>
<dbReference type="SUPFAM" id="SSF46894">
    <property type="entry name" value="C-terminal effector domain of the bipartite response regulators"/>
    <property type="match status" value="1"/>
</dbReference>
<dbReference type="OrthoDB" id="3178131at2"/>
<dbReference type="GO" id="GO:0006355">
    <property type="term" value="P:regulation of DNA-templated transcription"/>
    <property type="evidence" value="ECO:0007669"/>
    <property type="project" value="InterPro"/>
</dbReference>
<name>A0A0N7F3I6_9PSEU</name>
<dbReference type="Pfam" id="PF00196">
    <property type="entry name" value="GerE"/>
    <property type="match status" value="1"/>
</dbReference>
<dbReference type="InterPro" id="IPR016032">
    <property type="entry name" value="Sig_transdc_resp-reg_C-effctor"/>
</dbReference>
<dbReference type="InterPro" id="IPR000792">
    <property type="entry name" value="Tscrpt_reg_LuxR_C"/>
</dbReference>
<dbReference type="EMBL" id="CP012752">
    <property type="protein sequence ID" value="ALG08735.1"/>
    <property type="molecule type" value="Genomic_DNA"/>
</dbReference>
<organism evidence="5 6">
    <name type="scientific">Kibdelosporangium phytohabitans</name>
    <dbReference type="NCBI Taxonomy" id="860235"/>
    <lineage>
        <taxon>Bacteria</taxon>
        <taxon>Bacillati</taxon>
        <taxon>Actinomycetota</taxon>
        <taxon>Actinomycetes</taxon>
        <taxon>Pseudonocardiales</taxon>
        <taxon>Pseudonocardiaceae</taxon>
        <taxon>Kibdelosporangium</taxon>
    </lineage>
</organism>
<dbReference type="PANTHER" id="PTHR44688">
    <property type="entry name" value="DNA-BINDING TRANSCRIPTIONAL ACTIVATOR DEVR_DOSR"/>
    <property type="match status" value="1"/>
</dbReference>
<evidence type="ECO:0000256" key="3">
    <source>
        <dbReference type="ARBA" id="ARBA00023163"/>
    </source>
</evidence>
<dbReference type="Proteomes" id="UP000063699">
    <property type="component" value="Chromosome"/>
</dbReference>
<protein>
    <recommendedName>
        <fullName evidence="4">HTH luxR-type domain-containing protein</fullName>
    </recommendedName>
</protein>
<evidence type="ECO:0000313" key="6">
    <source>
        <dbReference type="Proteomes" id="UP000063699"/>
    </source>
</evidence>
<keyword evidence="2" id="KW-0238">DNA-binding</keyword>
<gene>
    <name evidence="5" type="ORF">AOZ06_19045</name>
</gene>
<evidence type="ECO:0000256" key="2">
    <source>
        <dbReference type="ARBA" id="ARBA00023125"/>
    </source>
</evidence>
<feature type="domain" description="HTH luxR-type" evidence="4">
    <location>
        <begin position="13"/>
        <end position="78"/>
    </location>
</feature>
<dbReference type="AlphaFoldDB" id="A0A0N7F3I6"/>
<keyword evidence="3" id="KW-0804">Transcription</keyword>
<dbReference type="PANTHER" id="PTHR44688:SF16">
    <property type="entry name" value="DNA-BINDING TRANSCRIPTIONAL ACTIVATOR DEVR_DOSR"/>
    <property type="match status" value="1"/>
</dbReference>